<comment type="cofactor">
    <cofactor evidence="2">
        <name>Zn(2+)</name>
        <dbReference type="ChEBI" id="CHEBI:29105"/>
    </cofactor>
</comment>
<dbReference type="InterPro" id="IPR002933">
    <property type="entry name" value="Peptidase_M20"/>
</dbReference>
<proteinExistence type="inferred from homology"/>
<dbReference type="InterPro" id="IPR011650">
    <property type="entry name" value="Peptidase_M20_dimer"/>
</dbReference>
<keyword evidence="14" id="KW-1185">Reference proteome</keyword>
<dbReference type="SUPFAM" id="SSF55031">
    <property type="entry name" value="Bacterial exopeptidase dimerisation domain"/>
    <property type="match status" value="1"/>
</dbReference>
<protein>
    <recommendedName>
        <fullName evidence="6">Probable succinyl-diaminopimelate desuccinylase</fullName>
        <ecNumber evidence="5">3.5.1.18</ecNumber>
    </recommendedName>
</protein>
<evidence type="ECO:0000256" key="9">
    <source>
        <dbReference type="ARBA" id="ARBA00022833"/>
    </source>
</evidence>
<dbReference type="Proteomes" id="UP001501729">
    <property type="component" value="Unassembled WGS sequence"/>
</dbReference>
<evidence type="ECO:0000259" key="12">
    <source>
        <dbReference type="Pfam" id="PF07687"/>
    </source>
</evidence>
<name>A0AAV3UQY5_9EURY</name>
<evidence type="ECO:0000256" key="2">
    <source>
        <dbReference type="ARBA" id="ARBA00001947"/>
    </source>
</evidence>
<dbReference type="EC" id="3.5.1.18" evidence="5"/>
<dbReference type="Pfam" id="PF01546">
    <property type="entry name" value="Peptidase_M20"/>
    <property type="match status" value="1"/>
</dbReference>
<comment type="catalytic activity">
    <reaction evidence="11">
        <text>N-succinyl-(2S,6S)-2,6-diaminopimelate + H2O = (2S,6S)-2,6-diaminopimelate + succinate</text>
        <dbReference type="Rhea" id="RHEA:22608"/>
        <dbReference type="ChEBI" id="CHEBI:15377"/>
        <dbReference type="ChEBI" id="CHEBI:30031"/>
        <dbReference type="ChEBI" id="CHEBI:57609"/>
        <dbReference type="ChEBI" id="CHEBI:58087"/>
        <dbReference type="EC" id="3.5.1.18"/>
    </reaction>
</comment>
<dbReference type="AlphaFoldDB" id="A0AAV3UQY5"/>
<evidence type="ECO:0000256" key="3">
    <source>
        <dbReference type="ARBA" id="ARBA00005130"/>
    </source>
</evidence>
<dbReference type="CDD" id="cd08659">
    <property type="entry name" value="M20_ArgE_DapE-like"/>
    <property type="match status" value="1"/>
</dbReference>
<evidence type="ECO:0000256" key="7">
    <source>
        <dbReference type="ARBA" id="ARBA00022723"/>
    </source>
</evidence>
<dbReference type="InterPro" id="IPR001261">
    <property type="entry name" value="ArgE/DapE_CS"/>
</dbReference>
<dbReference type="InterPro" id="IPR010182">
    <property type="entry name" value="ArgE/DapE"/>
</dbReference>
<reference evidence="13 14" key="1">
    <citation type="journal article" date="2019" name="Int. J. Syst. Evol. Microbiol.">
        <title>The Global Catalogue of Microorganisms (GCM) 10K type strain sequencing project: providing services to taxonomists for standard genome sequencing and annotation.</title>
        <authorList>
            <consortium name="The Broad Institute Genomics Platform"/>
            <consortium name="The Broad Institute Genome Sequencing Center for Infectious Disease"/>
            <person name="Wu L."/>
            <person name="Ma J."/>
        </authorList>
    </citation>
    <scope>NUCLEOTIDE SEQUENCE [LARGE SCALE GENOMIC DNA]</scope>
    <source>
        <strain evidence="13 14">JCM 17504</strain>
    </source>
</reference>
<dbReference type="EMBL" id="BAABKX010000030">
    <property type="protein sequence ID" value="GAA5064280.1"/>
    <property type="molecule type" value="Genomic_DNA"/>
</dbReference>
<comment type="pathway">
    <text evidence="3">Amino-acid biosynthesis; L-lysine biosynthesis via DAP pathway; LL-2,6-diaminopimelate from (S)-tetrahydrodipicolinate (succinylase route): step 3/3.</text>
</comment>
<organism evidence="13 14">
    <name type="scientific">Haladaptatus pallidirubidus</name>
    <dbReference type="NCBI Taxonomy" id="1008152"/>
    <lineage>
        <taxon>Archaea</taxon>
        <taxon>Methanobacteriati</taxon>
        <taxon>Methanobacteriota</taxon>
        <taxon>Stenosarchaea group</taxon>
        <taxon>Halobacteria</taxon>
        <taxon>Halobacteriales</taxon>
        <taxon>Haladaptataceae</taxon>
        <taxon>Haladaptatus</taxon>
    </lineage>
</organism>
<evidence type="ECO:0000256" key="11">
    <source>
        <dbReference type="ARBA" id="ARBA00051301"/>
    </source>
</evidence>
<evidence type="ECO:0000313" key="14">
    <source>
        <dbReference type="Proteomes" id="UP001501729"/>
    </source>
</evidence>
<evidence type="ECO:0000256" key="6">
    <source>
        <dbReference type="ARBA" id="ARBA00016853"/>
    </source>
</evidence>
<dbReference type="PROSITE" id="PS00759">
    <property type="entry name" value="ARGE_DAPE_CPG2_2"/>
    <property type="match status" value="1"/>
</dbReference>
<keyword evidence="10" id="KW-0170">Cobalt</keyword>
<feature type="domain" description="Peptidase M20 dimerisation" evidence="12">
    <location>
        <begin position="170"/>
        <end position="272"/>
    </location>
</feature>
<dbReference type="PROSITE" id="PS00758">
    <property type="entry name" value="ARGE_DAPE_CPG2_1"/>
    <property type="match status" value="1"/>
</dbReference>
<keyword evidence="9" id="KW-0862">Zinc</keyword>
<dbReference type="Gene3D" id="3.40.630.10">
    <property type="entry name" value="Zn peptidases"/>
    <property type="match status" value="2"/>
</dbReference>
<gene>
    <name evidence="13" type="ORF">GCM10025751_53660</name>
</gene>
<dbReference type="InterPro" id="IPR050072">
    <property type="entry name" value="Peptidase_M20A"/>
</dbReference>
<evidence type="ECO:0000256" key="5">
    <source>
        <dbReference type="ARBA" id="ARBA00011921"/>
    </source>
</evidence>
<accession>A0AAV3UQY5</accession>
<evidence type="ECO:0000256" key="10">
    <source>
        <dbReference type="ARBA" id="ARBA00023285"/>
    </source>
</evidence>
<dbReference type="RefSeq" id="WP_227778822.1">
    <property type="nucleotide sequence ID" value="NZ_BAABKX010000030.1"/>
</dbReference>
<evidence type="ECO:0000313" key="13">
    <source>
        <dbReference type="EMBL" id="GAA5064280.1"/>
    </source>
</evidence>
<comment type="caution">
    <text evidence="13">The sequence shown here is derived from an EMBL/GenBank/DDBJ whole genome shotgun (WGS) entry which is preliminary data.</text>
</comment>
<keyword evidence="7" id="KW-0479">Metal-binding</keyword>
<dbReference type="SUPFAM" id="SSF53187">
    <property type="entry name" value="Zn-dependent exopeptidases"/>
    <property type="match status" value="1"/>
</dbReference>
<dbReference type="GO" id="GO:0009014">
    <property type="term" value="F:succinyl-diaminopimelate desuccinylase activity"/>
    <property type="evidence" value="ECO:0007669"/>
    <property type="project" value="UniProtKB-EC"/>
</dbReference>
<evidence type="ECO:0000256" key="4">
    <source>
        <dbReference type="ARBA" id="ARBA00006247"/>
    </source>
</evidence>
<dbReference type="GO" id="GO:0046872">
    <property type="term" value="F:metal ion binding"/>
    <property type="evidence" value="ECO:0007669"/>
    <property type="project" value="UniProtKB-KW"/>
</dbReference>
<evidence type="ECO:0000256" key="1">
    <source>
        <dbReference type="ARBA" id="ARBA00001941"/>
    </source>
</evidence>
<evidence type="ECO:0000256" key="8">
    <source>
        <dbReference type="ARBA" id="ARBA00022801"/>
    </source>
</evidence>
<comment type="similarity">
    <text evidence="4">Belongs to the peptidase M20A family.</text>
</comment>
<dbReference type="InterPro" id="IPR036264">
    <property type="entry name" value="Bact_exopeptidase_dim_dom"/>
</dbReference>
<comment type="cofactor">
    <cofactor evidence="1">
        <name>Co(2+)</name>
        <dbReference type="ChEBI" id="CHEBI:48828"/>
    </cofactor>
</comment>
<sequence>MNEKIIELTSDLIRQESENPPGNEHGVGDYLKTRLQSSPVPFDIEFYEVAPRRPNVVARVGNPTNGSVLLAGHTDVVPAHAADWSANPYEPIVRDGRLVGRGAADMKGALAAKILATEAYYETTDDPGQVIIAFVVDEETNGAGMQTLVNRGIDADAAIIGEPTNLQICTAQKGVARYNLTVRGESGHSGRPDDAINAITGLNHVLDRIETLDDRLRGEEHHPSLAPETITVTEIEGGIAPNVVPDMATATVDWRFHPGKTDPNRFDHRLQELLDGVIFDNKPVSVQVDRTVFARAAEISPDHPLVDALRRAAQTDGVSADAVGFNAATDARFLIHDAGIPTVLFGPGSIEHDAHTVDESVQIADLTATAETYRGALTQLLS</sequence>
<dbReference type="PANTHER" id="PTHR43808">
    <property type="entry name" value="ACETYLORNITHINE DEACETYLASE"/>
    <property type="match status" value="1"/>
</dbReference>
<dbReference type="NCBIfam" id="TIGR01910">
    <property type="entry name" value="DapE-ArgE"/>
    <property type="match status" value="1"/>
</dbReference>
<keyword evidence="8" id="KW-0378">Hydrolase</keyword>
<dbReference type="Gene3D" id="3.30.70.360">
    <property type="match status" value="1"/>
</dbReference>
<dbReference type="Pfam" id="PF07687">
    <property type="entry name" value="M20_dimer"/>
    <property type="match status" value="1"/>
</dbReference>
<dbReference type="GeneID" id="68617569"/>